<comment type="caution">
    <text evidence="2">The sequence shown here is derived from an EMBL/GenBank/DDBJ whole genome shotgun (WGS) entry which is preliminary data.</text>
</comment>
<keyword evidence="3" id="KW-1185">Reference proteome</keyword>
<proteinExistence type="predicted"/>
<keyword evidence="1" id="KW-0812">Transmembrane</keyword>
<accession>A0A4P9VPH4</accession>
<feature type="transmembrane region" description="Helical" evidence="1">
    <location>
        <begin position="246"/>
        <end position="265"/>
    </location>
</feature>
<reference evidence="2 3" key="1">
    <citation type="submission" date="2017-04" db="EMBL/GenBank/DDBJ databases">
        <title>Draft genome sequence of Zooshikella ganghwensis VG4 isolated from Red Sea sediments.</title>
        <authorList>
            <person name="Rehman Z."/>
            <person name="Alam I."/>
            <person name="Kamau A."/>
            <person name="Bajic V."/>
            <person name="Leiknes T."/>
        </authorList>
    </citation>
    <scope>NUCLEOTIDE SEQUENCE [LARGE SCALE GENOMIC DNA]</scope>
    <source>
        <strain evidence="2 3">VG4</strain>
    </source>
</reference>
<feature type="transmembrane region" description="Helical" evidence="1">
    <location>
        <begin position="158"/>
        <end position="175"/>
    </location>
</feature>
<feature type="transmembrane region" description="Helical" evidence="1">
    <location>
        <begin position="309"/>
        <end position="329"/>
    </location>
</feature>
<feature type="transmembrane region" description="Helical" evidence="1">
    <location>
        <begin position="363"/>
        <end position="381"/>
    </location>
</feature>
<feature type="transmembrane region" description="Helical" evidence="1">
    <location>
        <begin position="335"/>
        <end position="356"/>
    </location>
</feature>
<name>A0A4P9VPH4_9GAMM</name>
<feature type="transmembrane region" description="Helical" evidence="1">
    <location>
        <begin position="387"/>
        <end position="404"/>
    </location>
</feature>
<dbReference type="AlphaFoldDB" id="A0A4P9VPH4"/>
<feature type="transmembrane region" description="Helical" evidence="1">
    <location>
        <begin position="277"/>
        <end position="297"/>
    </location>
</feature>
<feature type="transmembrane region" description="Helical" evidence="1">
    <location>
        <begin position="214"/>
        <end position="234"/>
    </location>
</feature>
<evidence type="ECO:0000313" key="2">
    <source>
        <dbReference type="EMBL" id="RDH44407.1"/>
    </source>
</evidence>
<dbReference type="EMBL" id="NDXW01000001">
    <property type="protein sequence ID" value="RDH44407.1"/>
    <property type="molecule type" value="Genomic_DNA"/>
</dbReference>
<dbReference type="RefSeq" id="WP_094787563.1">
    <property type="nucleotide sequence ID" value="NZ_NDXW01000001.1"/>
</dbReference>
<feature type="transmembrane region" description="Helical" evidence="1">
    <location>
        <begin position="87"/>
        <end position="110"/>
    </location>
</feature>
<evidence type="ECO:0000313" key="3">
    <source>
        <dbReference type="Proteomes" id="UP000257039"/>
    </source>
</evidence>
<evidence type="ECO:0000256" key="1">
    <source>
        <dbReference type="SAM" id="Phobius"/>
    </source>
</evidence>
<evidence type="ECO:0008006" key="4">
    <source>
        <dbReference type="Google" id="ProtNLM"/>
    </source>
</evidence>
<protein>
    <recommendedName>
        <fullName evidence="4">DUF2157 domain-containing protein</fullName>
    </recommendedName>
</protein>
<sequence length="424" mass="48104">MATLIMAWQWLQMNKAQLANRQTGSFFIVSLQQLQISLLLAGIVVLIADYLILIPPLLYIIIFALIGVITITISLVRRMQGKQIQSWVWSCWGGLAIGISLFASCQWFALTNTITESILWWWLCLVGIGIALLNPWLLGFSSILATVWSYFSFLYGELLWLNLIILIVNAIYLFTIQWRQGLATLTLFNFTLFVLLSIYPLFNPDYYPLHLTVELFYFTLWLLTVWHGVAGLLCPHKRITINRFCYTVWTILLIALSTEAGWQFFAALPSQPVNTFSYFQIYGGLFSILLLVGLMLLKQQRHQSPQPSYIGVHLAFFAMTLGVLMSLTLLNSETYRLFGVLGCQLLLFIFGCCFLFSAKTMTTLLFGIGISLISLILSISTLVFNNWPISLLLWLTAGVIGLGYKQFSRQHLSMTQTPGVVHAR</sequence>
<organism evidence="2 3">
    <name type="scientific">Zooshikella ganghwensis</name>
    <dbReference type="NCBI Taxonomy" id="202772"/>
    <lineage>
        <taxon>Bacteria</taxon>
        <taxon>Pseudomonadati</taxon>
        <taxon>Pseudomonadota</taxon>
        <taxon>Gammaproteobacteria</taxon>
        <taxon>Oceanospirillales</taxon>
        <taxon>Zooshikellaceae</taxon>
        <taxon>Zooshikella</taxon>
    </lineage>
</organism>
<keyword evidence="1" id="KW-0472">Membrane</keyword>
<dbReference type="Proteomes" id="UP000257039">
    <property type="component" value="Unassembled WGS sequence"/>
</dbReference>
<keyword evidence="1" id="KW-1133">Transmembrane helix</keyword>
<feature type="transmembrane region" description="Helical" evidence="1">
    <location>
        <begin position="119"/>
        <end position="138"/>
    </location>
</feature>
<feature type="transmembrane region" description="Helical" evidence="1">
    <location>
        <begin position="57"/>
        <end position="75"/>
    </location>
</feature>
<feature type="transmembrane region" description="Helical" evidence="1">
    <location>
        <begin position="34"/>
        <end position="52"/>
    </location>
</feature>
<feature type="transmembrane region" description="Helical" evidence="1">
    <location>
        <begin position="182"/>
        <end position="202"/>
    </location>
</feature>
<gene>
    <name evidence="2" type="ORF">B9G39_13700</name>
</gene>